<keyword evidence="2" id="KW-1185">Reference proteome</keyword>
<dbReference type="EMBL" id="QWLN02001516">
    <property type="protein sequence ID" value="TEA41276.1"/>
    <property type="molecule type" value="Genomic_DNA"/>
</dbReference>
<dbReference type="AlphaFoldDB" id="A0A484H1F3"/>
<dbReference type="Proteomes" id="UP000295264">
    <property type="component" value="Unassembled WGS sequence"/>
</dbReference>
<evidence type="ECO:0000313" key="1">
    <source>
        <dbReference type="EMBL" id="TEA41276.1"/>
    </source>
</evidence>
<comment type="caution">
    <text evidence="1">The sequence shown here is derived from an EMBL/GenBank/DDBJ whole genome shotgun (WGS) entry which is preliminary data.</text>
</comment>
<evidence type="ECO:0000313" key="2">
    <source>
        <dbReference type="Proteomes" id="UP000295264"/>
    </source>
</evidence>
<proteinExistence type="predicted"/>
<accession>A0A484H1F3</accession>
<protein>
    <submittedName>
        <fullName evidence="1">Uncharacterized protein</fullName>
    </submittedName>
</protein>
<feature type="non-terminal residue" evidence="1">
    <location>
        <position position="1"/>
    </location>
</feature>
<sequence length="96" mass="10355">VLGRAEWVRSRRDGRKGKLPAGLLCVFVKRGITCISALVSHEQFSDSGKALAGDESLLMSAWCLGRSGDGLFVCILRRSAGILHFCQNPLPAAGLW</sequence>
<organism evidence="1 2">
    <name type="scientific">Sousa chinensis</name>
    <name type="common">Indo-pacific humpbacked dolphin</name>
    <name type="synonym">Steno chinensis</name>
    <dbReference type="NCBI Taxonomy" id="103600"/>
    <lineage>
        <taxon>Eukaryota</taxon>
        <taxon>Metazoa</taxon>
        <taxon>Chordata</taxon>
        <taxon>Craniata</taxon>
        <taxon>Vertebrata</taxon>
        <taxon>Euteleostomi</taxon>
        <taxon>Mammalia</taxon>
        <taxon>Eutheria</taxon>
        <taxon>Laurasiatheria</taxon>
        <taxon>Artiodactyla</taxon>
        <taxon>Whippomorpha</taxon>
        <taxon>Cetacea</taxon>
        <taxon>Odontoceti</taxon>
        <taxon>Delphinidae</taxon>
        <taxon>Sousa</taxon>
    </lineage>
</organism>
<gene>
    <name evidence="1" type="ORF">DBR06_SOUSAS9810085</name>
</gene>
<name>A0A484H1F3_SOUCH</name>
<reference evidence="1 2" key="1">
    <citation type="journal article" date="2018" name="Genomics">
        <title>Molecular footprints of inshore aquatic adaptation in Indo-Pacific humpback dolphin (Sousa chinensis).</title>
        <authorList>
            <person name="Ming Y."/>
            <person name="Jian J."/>
            <person name="Yu F."/>
            <person name="Yu X."/>
            <person name="Wang J."/>
            <person name="Liu W."/>
        </authorList>
    </citation>
    <scope>NUCLEOTIDE SEQUENCE [LARGE SCALE GENOMIC DNA]</scope>
    <source>
        <strain evidence="1">MY-2018</strain>
        <tissue evidence="1">Skin</tissue>
    </source>
</reference>